<feature type="transmembrane region" description="Helical" evidence="6">
    <location>
        <begin position="149"/>
        <end position="172"/>
    </location>
</feature>
<comment type="subcellular location">
    <subcellularLocation>
        <location evidence="1">Cell membrane</location>
        <topology evidence="1">Multi-pass membrane protein</topology>
    </subcellularLocation>
</comment>
<dbReference type="PANTHER" id="PTHR33931:SF2">
    <property type="entry name" value="HOLIN-LIKE PROTEIN CIDA"/>
    <property type="match status" value="1"/>
</dbReference>
<feature type="transmembrane region" description="Helical" evidence="6">
    <location>
        <begin position="117"/>
        <end position="137"/>
    </location>
</feature>
<keyword evidence="4 6" id="KW-1133">Transmembrane helix</keyword>
<feature type="transmembrane region" description="Helical" evidence="6">
    <location>
        <begin position="87"/>
        <end position="105"/>
    </location>
</feature>
<reference evidence="7 8" key="1">
    <citation type="submission" date="2017-10" db="EMBL/GenBank/DDBJ databases">
        <title>Biodiversity and function of Thalassospira species in the particle-attached aromatic-hydrocarbon-degrading consortia from the surface seawater of the China South Sea.</title>
        <authorList>
            <person name="Dong C."/>
            <person name="Liu R."/>
            <person name="Shao Z."/>
        </authorList>
    </citation>
    <scope>NUCLEOTIDE SEQUENCE [LARGE SCALE GENOMIC DNA]</scope>
    <source>
        <strain evidence="7 8">CSC3H3</strain>
    </source>
</reference>
<evidence type="ECO:0000313" key="8">
    <source>
        <dbReference type="Proteomes" id="UP000233458"/>
    </source>
</evidence>
<evidence type="ECO:0000256" key="2">
    <source>
        <dbReference type="ARBA" id="ARBA00022475"/>
    </source>
</evidence>
<evidence type="ECO:0000256" key="4">
    <source>
        <dbReference type="ARBA" id="ARBA00022989"/>
    </source>
</evidence>
<accession>A0ABN5FJ96</accession>
<proteinExistence type="predicted"/>
<dbReference type="EMBL" id="CP024199">
    <property type="protein sequence ID" value="AUG55198.1"/>
    <property type="molecule type" value="Genomic_DNA"/>
</dbReference>
<gene>
    <name evidence="7" type="ORF">CSC3H3_17495</name>
</gene>
<evidence type="ECO:0000313" key="7">
    <source>
        <dbReference type="EMBL" id="AUG55198.1"/>
    </source>
</evidence>
<keyword evidence="3 6" id="KW-0812">Transmembrane</keyword>
<dbReference type="Pfam" id="PF03788">
    <property type="entry name" value="LrgA"/>
    <property type="match status" value="1"/>
</dbReference>
<evidence type="ECO:0000256" key="6">
    <source>
        <dbReference type="SAM" id="Phobius"/>
    </source>
</evidence>
<feature type="transmembrane region" description="Helical" evidence="6">
    <location>
        <begin position="65"/>
        <end position="81"/>
    </location>
</feature>
<protein>
    <submittedName>
        <fullName evidence="7">CidA/LrgA family protein</fullName>
    </submittedName>
</protein>
<keyword evidence="2" id="KW-1003">Cell membrane</keyword>
<organism evidence="7 8">
    <name type="scientific">Thalassospira marina</name>
    <dbReference type="NCBI Taxonomy" id="2048283"/>
    <lineage>
        <taxon>Bacteria</taxon>
        <taxon>Pseudomonadati</taxon>
        <taxon>Pseudomonadota</taxon>
        <taxon>Alphaproteobacteria</taxon>
        <taxon>Rhodospirillales</taxon>
        <taxon>Thalassospiraceae</taxon>
        <taxon>Thalassospira</taxon>
    </lineage>
</organism>
<evidence type="ECO:0000256" key="3">
    <source>
        <dbReference type="ARBA" id="ARBA00022692"/>
    </source>
</evidence>
<evidence type="ECO:0000256" key="1">
    <source>
        <dbReference type="ARBA" id="ARBA00004651"/>
    </source>
</evidence>
<dbReference type="Proteomes" id="UP000233458">
    <property type="component" value="Chromosome"/>
</dbReference>
<evidence type="ECO:0000256" key="5">
    <source>
        <dbReference type="ARBA" id="ARBA00023136"/>
    </source>
</evidence>
<keyword evidence="5 6" id="KW-0472">Membrane</keyword>
<dbReference type="InterPro" id="IPR005538">
    <property type="entry name" value="LrgA/CidA"/>
</dbReference>
<name>A0ABN5FJ96_9PROT</name>
<sequence length="181" mass="19333">MRAAPARAPAITGVSGGRIGHDAVTGTVIGVDAGTGIDTNHVLRPALPLSGLTVRGRYVLRNSQLLQIAAIFAFWLLGEAVVRFCDIPVPGGIIGMVVVFSLLASRRISLRSMRRGAQWYLAEMLLFFIPAVLAVLNHHELFGVLGAKVLVVILGSTASVIAVTALVMDLFVRFRGRHDLV</sequence>
<dbReference type="PANTHER" id="PTHR33931">
    <property type="entry name" value="HOLIN-LIKE PROTEIN CIDA-RELATED"/>
    <property type="match status" value="1"/>
</dbReference>
<keyword evidence="8" id="KW-1185">Reference proteome</keyword>